<accession>D2QUC7</accession>
<name>D2QUC7_SPILD</name>
<dbReference type="Proteomes" id="UP000002028">
    <property type="component" value="Chromosome"/>
</dbReference>
<dbReference type="HOGENOM" id="CLU_2685982_0_0_10"/>
<evidence type="ECO:0000313" key="2">
    <source>
        <dbReference type="Proteomes" id="UP000002028"/>
    </source>
</evidence>
<proteinExistence type="predicted"/>
<keyword evidence="2" id="KW-1185">Reference proteome</keyword>
<organism evidence="1 2">
    <name type="scientific">Spirosoma linguale (strain ATCC 33905 / DSM 74 / LMG 10896 / Claus 1)</name>
    <dbReference type="NCBI Taxonomy" id="504472"/>
    <lineage>
        <taxon>Bacteria</taxon>
        <taxon>Pseudomonadati</taxon>
        <taxon>Bacteroidota</taxon>
        <taxon>Cytophagia</taxon>
        <taxon>Cytophagales</taxon>
        <taxon>Cytophagaceae</taxon>
        <taxon>Spirosoma</taxon>
    </lineage>
</organism>
<reference evidence="1 2" key="1">
    <citation type="journal article" date="2010" name="Stand. Genomic Sci.">
        <title>Complete genome sequence of Spirosoma linguale type strain (1).</title>
        <authorList>
            <person name="Lail K."/>
            <person name="Sikorski J."/>
            <person name="Saunders E."/>
            <person name="Lapidus A."/>
            <person name="Glavina Del Rio T."/>
            <person name="Copeland A."/>
            <person name="Tice H."/>
            <person name="Cheng J.-F."/>
            <person name="Lucas S."/>
            <person name="Nolan M."/>
            <person name="Bruce D."/>
            <person name="Goodwin L."/>
            <person name="Pitluck S."/>
            <person name="Ivanova N."/>
            <person name="Mavromatis K."/>
            <person name="Ovchinnikova G."/>
            <person name="Pati A."/>
            <person name="Chen A."/>
            <person name="Palaniappan K."/>
            <person name="Land M."/>
            <person name="Hauser L."/>
            <person name="Chang Y.-J."/>
            <person name="Jeffries C.D."/>
            <person name="Chain P."/>
            <person name="Brettin T."/>
            <person name="Detter J.C."/>
            <person name="Schuetze A."/>
            <person name="Rohde M."/>
            <person name="Tindall B.J."/>
            <person name="Goeker M."/>
            <person name="Bristow J."/>
            <person name="Eisen J.A."/>
            <person name="Markowitz V."/>
            <person name="Hugenholtz P."/>
            <person name="Kyrpides N.C."/>
            <person name="Klenk H.-P."/>
            <person name="Chen F."/>
        </authorList>
    </citation>
    <scope>NUCLEOTIDE SEQUENCE [LARGE SCALE GENOMIC DNA]</scope>
    <source>
        <strain evidence="2">ATCC 33905 / DSM 74 / LMG 10896 / Claus 1</strain>
    </source>
</reference>
<gene>
    <name evidence="1" type="ordered locus">Slin_6452</name>
</gene>
<protein>
    <submittedName>
        <fullName evidence="1">Uncharacterized protein</fullName>
    </submittedName>
</protein>
<evidence type="ECO:0000313" key="1">
    <source>
        <dbReference type="EMBL" id="ADB42409.1"/>
    </source>
</evidence>
<dbReference type="EMBL" id="CP001769">
    <property type="protein sequence ID" value="ADB42409.1"/>
    <property type="molecule type" value="Genomic_DNA"/>
</dbReference>
<dbReference type="KEGG" id="sli:Slin_6452"/>
<sequence length="74" mass="8464">MGITRNRHPTVRIRQTLGIVIDYADKVCLPLPTYIETGASTEEMVPDTRYLARCVKQIEQLQTNYIALYSFISS</sequence>
<dbReference type="AlphaFoldDB" id="D2QUC7"/>